<dbReference type="GO" id="GO:0009055">
    <property type="term" value="F:electron transfer activity"/>
    <property type="evidence" value="ECO:0007669"/>
    <property type="project" value="InterPro"/>
</dbReference>
<comment type="similarity">
    <text evidence="2">Belongs to the AOR/FOR family.</text>
</comment>
<dbReference type="InterPro" id="IPR036021">
    <property type="entry name" value="Tungsten_al_ferr_oxy-like_C"/>
</dbReference>
<dbReference type="AlphaFoldDB" id="A0A7C4RU83"/>
<evidence type="ECO:0000256" key="7">
    <source>
        <dbReference type="ARBA" id="ARBA00023014"/>
    </source>
</evidence>
<comment type="cofactor">
    <cofactor evidence="1">
        <name>[4Fe-4S] cluster</name>
        <dbReference type="ChEBI" id="CHEBI:49883"/>
    </cofactor>
</comment>
<evidence type="ECO:0000256" key="6">
    <source>
        <dbReference type="ARBA" id="ARBA00023004"/>
    </source>
</evidence>
<organism evidence="10">
    <name type="scientific">Desulfatirhabdium butyrativorans</name>
    <dbReference type="NCBI Taxonomy" id="340467"/>
    <lineage>
        <taxon>Bacteria</taxon>
        <taxon>Pseudomonadati</taxon>
        <taxon>Thermodesulfobacteriota</taxon>
        <taxon>Desulfobacteria</taxon>
        <taxon>Desulfobacterales</taxon>
        <taxon>Desulfatirhabdiaceae</taxon>
        <taxon>Desulfatirhabdium</taxon>
    </lineage>
</organism>
<dbReference type="GO" id="GO:0051539">
    <property type="term" value="F:4 iron, 4 sulfur cluster binding"/>
    <property type="evidence" value="ECO:0007669"/>
    <property type="project" value="UniProtKB-KW"/>
</dbReference>
<dbReference type="EMBL" id="DSUH01000354">
    <property type="protein sequence ID" value="HGU34207.1"/>
    <property type="molecule type" value="Genomic_DNA"/>
</dbReference>
<keyword evidence="5" id="KW-0560">Oxidoreductase</keyword>
<reference evidence="10" key="1">
    <citation type="journal article" date="2020" name="mSystems">
        <title>Genome- and Community-Level Interaction Insights into Carbon Utilization and Element Cycling Functions of Hydrothermarchaeota in Hydrothermal Sediment.</title>
        <authorList>
            <person name="Zhou Z."/>
            <person name="Liu Y."/>
            <person name="Xu W."/>
            <person name="Pan J."/>
            <person name="Luo Z.H."/>
            <person name="Li M."/>
        </authorList>
    </citation>
    <scope>NUCLEOTIDE SEQUENCE [LARGE SCALE GENOMIC DNA]</scope>
    <source>
        <strain evidence="10">SpSt-477</strain>
    </source>
</reference>
<dbReference type="Pfam" id="PF01314">
    <property type="entry name" value="AFOR_C"/>
    <property type="match status" value="1"/>
</dbReference>
<dbReference type="GO" id="GO:0016625">
    <property type="term" value="F:oxidoreductase activity, acting on the aldehyde or oxo group of donors, iron-sulfur protein as acceptor"/>
    <property type="evidence" value="ECO:0007669"/>
    <property type="project" value="InterPro"/>
</dbReference>
<keyword evidence="6" id="KW-0408">Iron</keyword>
<keyword evidence="7" id="KW-0411">Iron-sulfur</keyword>
<comment type="caution">
    <text evidence="10">The sequence shown here is derived from an EMBL/GenBank/DDBJ whole genome shotgun (WGS) entry which is preliminary data.</text>
</comment>
<dbReference type="InterPro" id="IPR051919">
    <property type="entry name" value="W-dependent_AOR"/>
</dbReference>
<dbReference type="Gene3D" id="3.60.9.10">
    <property type="entry name" value="Aldehyde ferredoxin oxidoreductase, N-terminal domain"/>
    <property type="match status" value="1"/>
</dbReference>
<evidence type="ECO:0000256" key="4">
    <source>
        <dbReference type="ARBA" id="ARBA00022723"/>
    </source>
</evidence>
<evidence type="ECO:0000256" key="2">
    <source>
        <dbReference type="ARBA" id="ARBA00011032"/>
    </source>
</evidence>
<name>A0A7C4RU83_9BACT</name>
<dbReference type="PANTHER" id="PTHR30038">
    <property type="entry name" value="ALDEHYDE FERREDOXIN OXIDOREDUCTASE"/>
    <property type="match status" value="1"/>
</dbReference>
<evidence type="ECO:0000256" key="5">
    <source>
        <dbReference type="ARBA" id="ARBA00023002"/>
    </source>
</evidence>
<sequence length="615" mass="66722">MTQYTWYGWRGKLLRVDLSKGKVSTEPIDPTLAKAYIGARGWGIRYLLDEVDPGCDPLGSENKMVLACGPLTGTAAPTGARYVITTKSPLSGAITVSNSGGYFPAELKKTGFDMILIEGVSEKPVYLWIDGEHAELRSAEHLWGKTTHETDDILRSETDEKAKTAVIGPAGENRVLFAAVMNDRDRAAGRGGVGAVMGAKKLKGIVVRGTLEVPLADPQAFKDANARYRDKFKEAAQKLPPALRLHGTAITAAVTQQRGVFPTRNFQTGQFDGWEDIYGETLTKKFLVKSKPCFSCPIACGRVTRIPDGPFQGEGEGPEYETVYSLGSDCGIRDLAALTKANYLCNELGLDTISMGSAVACAMELFEKGAVDAGDIGFPLHWGDGAALVELVKQTAFRSGFGNRLAEGSLRLATHYGHPELAMVSKGVDFAGYDPRGSQGMGLAYATSPMGASHMRGDTAYCELLGVPYAIDPLSWQDKAKLVAKWQDTFSIIDAAGLCVFFSVRYLMDGSLDVRPTGILELINAATGANYTLEELELAGERIFNAERLFLMRAGFDRTHDTLPPRIVKDPMPDGPARGLVCRLDEMLDAYYPIRGWSRDGKPTQETLQRLGLSM</sequence>
<dbReference type="Gene3D" id="1.10.599.10">
    <property type="entry name" value="Aldehyde Ferredoxin Oxidoreductase Protein, subunit A, domain 3"/>
    <property type="match status" value="1"/>
</dbReference>
<comment type="cofactor">
    <cofactor evidence="8">
        <name>tungstopterin</name>
        <dbReference type="ChEBI" id="CHEBI:30402"/>
    </cofactor>
</comment>
<dbReference type="SMART" id="SM00790">
    <property type="entry name" value="AFOR_N"/>
    <property type="match status" value="1"/>
</dbReference>
<evidence type="ECO:0000313" key="10">
    <source>
        <dbReference type="EMBL" id="HGU34207.1"/>
    </source>
</evidence>
<dbReference type="Pfam" id="PF02730">
    <property type="entry name" value="AFOR_N"/>
    <property type="match status" value="1"/>
</dbReference>
<dbReference type="InterPro" id="IPR036503">
    <property type="entry name" value="Ald_Fedxn_OxRdtase_N_sf"/>
</dbReference>
<dbReference type="InterPro" id="IPR013985">
    <property type="entry name" value="Ald_Fedxn_OxRdtase_dom3"/>
</dbReference>
<dbReference type="SUPFAM" id="SSF56228">
    <property type="entry name" value="Aldehyde ferredoxin oxidoreductase, N-terminal domain"/>
    <property type="match status" value="1"/>
</dbReference>
<feature type="domain" description="Aldehyde ferredoxin oxidoreductase N-terminal" evidence="9">
    <location>
        <begin position="9"/>
        <end position="211"/>
    </location>
</feature>
<keyword evidence="3" id="KW-0004">4Fe-4S</keyword>
<evidence type="ECO:0000256" key="3">
    <source>
        <dbReference type="ARBA" id="ARBA00022485"/>
    </source>
</evidence>
<evidence type="ECO:0000259" key="9">
    <source>
        <dbReference type="SMART" id="SM00790"/>
    </source>
</evidence>
<dbReference type="GO" id="GO:0046872">
    <property type="term" value="F:metal ion binding"/>
    <property type="evidence" value="ECO:0007669"/>
    <property type="project" value="UniProtKB-KW"/>
</dbReference>
<evidence type="ECO:0000256" key="1">
    <source>
        <dbReference type="ARBA" id="ARBA00001966"/>
    </source>
</evidence>
<protein>
    <submittedName>
        <fullName evidence="10">Aldehyde ferredoxin oxidoreductase</fullName>
    </submittedName>
</protein>
<dbReference type="InterPro" id="IPR013983">
    <property type="entry name" value="Ald_Fedxn_OxRdtase_N"/>
</dbReference>
<proteinExistence type="inferred from homology"/>
<evidence type="ECO:0000256" key="8">
    <source>
        <dbReference type="ARBA" id="ARBA00049934"/>
    </source>
</evidence>
<dbReference type="InterPro" id="IPR013984">
    <property type="entry name" value="Ald_Fedxn_OxRdtase_dom2"/>
</dbReference>
<dbReference type="Gene3D" id="1.10.569.10">
    <property type="entry name" value="Aldehyde Ferredoxin Oxidoreductase Protein, subunit A, domain 2"/>
    <property type="match status" value="1"/>
</dbReference>
<dbReference type="PANTHER" id="PTHR30038:SF0">
    <property type="entry name" value="TUNGSTEN-CONTAINING ALDEHYDE FERREDOXIN OXIDOREDUCTASE"/>
    <property type="match status" value="1"/>
</dbReference>
<gene>
    <name evidence="10" type="ORF">ENS29_15385</name>
</gene>
<accession>A0A7C4RU83</accession>
<dbReference type="InterPro" id="IPR001203">
    <property type="entry name" value="OxRdtase_Ald_Fedxn_C"/>
</dbReference>
<keyword evidence="4" id="KW-0479">Metal-binding</keyword>
<dbReference type="SUPFAM" id="SSF48310">
    <property type="entry name" value="Aldehyde ferredoxin oxidoreductase, C-terminal domains"/>
    <property type="match status" value="1"/>
</dbReference>